<dbReference type="Proteomes" id="UP001163321">
    <property type="component" value="Chromosome 13"/>
</dbReference>
<keyword evidence="2" id="KW-1185">Reference proteome</keyword>
<gene>
    <name evidence="1" type="ORF">PsorP6_012952</name>
</gene>
<sequence length="117" mass="13362">MMQEEQPLQVACCTKIIYAGEDEAKYMIIVKQIPKFVVGLGEKLLRLLTELDRFDPLGNTKVLMATIRLDTLDPALMRRGLLDRKAEFNLPELEGRTRILKILAESMNCDRGIRLSL</sequence>
<dbReference type="EMBL" id="CM047592">
    <property type="protein sequence ID" value="KAI9917528.1"/>
    <property type="molecule type" value="Genomic_DNA"/>
</dbReference>
<reference evidence="1 2" key="1">
    <citation type="journal article" date="2022" name="bioRxiv">
        <title>The genome of the oomycete Peronosclerospora sorghi, a cosmopolitan pathogen of maize and sorghum, is inflated with dispersed pseudogenes.</title>
        <authorList>
            <person name="Fletcher K."/>
            <person name="Martin F."/>
            <person name="Isakeit T."/>
            <person name="Cavanaugh K."/>
            <person name="Magill C."/>
            <person name="Michelmore R."/>
        </authorList>
    </citation>
    <scope>NUCLEOTIDE SEQUENCE [LARGE SCALE GENOMIC DNA]</scope>
    <source>
        <strain evidence="1">P6</strain>
    </source>
</reference>
<organism evidence="1 2">
    <name type="scientific">Peronosclerospora sorghi</name>
    <dbReference type="NCBI Taxonomy" id="230839"/>
    <lineage>
        <taxon>Eukaryota</taxon>
        <taxon>Sar</taxon>
        <taxon>Stramenopiles</taxon>
        <taxon>Oomycota</taxon>
        <taxon>Peronosporomycetes</taxon>
        <taxon>Peronosporales</taxon>
        <taxon>Peronosporaceae</taxon>
        <taxon>Peronosclerospora</taxon>
    </lineage>
</organism>
<protein>
    <submittedName>
        <fullName evidence="1">Uncharacterized protein</fullName>
    </submittedName>
</protein>
<evidence type="ECO:0000313" key="1">
    <source>
        <dbReference type="EMBL" id="KAI9917528.1"/>
    </source>
</evidence>
<proteinExistence type="predicted"/>
<name>A0ACC0WFB0_9STRA</name>
<comment type="caution">
    <text evidence="1">The sequence shown here is derived from an EMBL/GenBank/DDBJ whole genome shotgun (WGS) entry which is preliminary data.</text>
</comment>
<evidence type="ECO:0000313" key="2">
    <source>
        <dbReference type="Proteomes" id="UP001163321"/>
    </source>
</evidence>
<accession>A0ACC0WFB0</accession>